<evidence type="ECO:0000313" key="4">
    <source>
        <dbReference type="Proteomes" id="UP000322899"/>
    </source>
</evidence>
<evidence type="ECO:0000256" key="1">
    <source>
        <dbReference type="SAM" id="MobiDB-lite"/>
    </source>
</evidence>
<comment type="caution">
    <text evidence="3">The sequence shown here is derived from an EMBL/GenBank/DDBJ whole genome shotgun (WGS) entry which is preliminary data.</text>
</comment>
<dbReference type="Proteomes" id="UP000322899">
    <property type="component" value="Unassembled WGS sequence"/>
</dbReference>
<keyword evidence="2" id="KW-1133">Transmembrane helix</keyword>
<feature type="transmembrane region" description="Helical" evidence="2">
    <location>
        <begin position="83"/>
        <end position="103"/>
    </location>
</feature>
<feature type="region of interest" description="Disordered" evidence="1">
    <location>
        <begin position="199"/>
        <end position="218"/>
    </location>
</feature>
<organism evidence="3 4">
    <name type="scientific">Cafeteria roenbergensis</name>
    <name type="common">Marine flagellate</name>
    <dbReference type="NCBI Taxonomy" id="33653"/>
    <lineage>
        <taxon>Eukaryota</taxon>
        <taxon>Sar</taxon>
        <taxon>Stramenopiles</taxon>
        <taxon>Bigyra</taxon>
        <taxon>Opalozoa</taxon>
        <taxon>Bicosoecida</taxon>
        <taxon>Cafeteriaceae</taxon>
        <taxon>Cafeteria</taxon>
    </lineage>
</organism>
<keyword evidence="2" id="KW-0472">Membrane</keyword>
<feature type="compositionally biased region" description="Gly residues" evidence="1">
    <location>
        <begin position="277"/>
        <end position="286"/>
    </location>
</feature>
<protein>
    <submittedName>
        <fullName evidence="3">Uncharacterized protein</fullName>
    </submittedName>
</protein>
<dbReference type="AlphaFoldDB" id="A0A5A8EFZ9"/>
<accession>A0A5A8EFZ9</accession>
<evidence type="ECO:0000256" key="2">
    <source>
        <dbReference type="SAM" id="Phobius"/>
    </source>
</evidence>
<feature type="transmembrane region" description="Helical" evidence="2">
    <location>
        <begin position="110"/>
        <end position="128"/>
    </location>
</feature>
<feature type="region of interest" description="Disordered" evidence="1">
    <location>
        <begin position="145"/>
        <end position="166"/>
    </location>
</feature>
<feature type="compositionally biased region" description="Acidic residues" evidence="1">
    <location>
        <begin position="236"/>
        <end position="248"/>
    </location>
</feature>
<proteinExistence type="predicted"/>
<feature type="compositionally biased region" description="Low complexity" evidence="1">
    <location>
        <begin position="267"/>
        <end position="276"/>
    </location>
</feature>
<sequence>MADSSQVPTGRVRIHGAGDLDPARADALGLLGLAGSRAPPSRGHRAVTPEQRTVLALLETTERMGGRAHVRASQYFELIEDPLLNLAVPVLISIVISIVKMPIIMLLTEVINFFLMLLLAIPLALAIYPGTDPSTIPGAEGVPGMKPSSALAQSVSSTTTTTTTTTTTVEEEYVEEFIQLQALAESDVAARPWVRPAEQGTQGAAAAHGSGGGAAMLQWGAGSQLPAPEVSGWSREDEDQDEDEDAVGDDGGPSDGLVRPVRARRAPLPAGSALGSAGTGAGGRGGPAATGLPAGVDAGVVVSVLRLARKLRVDRAALLQVTGRHLDKMRVLGQGERWGAGGAAGGASGAGSTSKVEARHVAALADKAAALLEGAMRARQRRHGGHGGAAVVPLEGRFGSLLQAAASASAPTSSTGGVPGDEAKGGGAGAPGARVGPEAWTEEDTAGVAEVARWWRGRAERWAARGGGGEGGGGLASLLQTQAWASGAAASRAEAAVSAAAEAGLGERGRFGGCEARRDAASCGHAPLSDGSTCSWCVRELDGGTVTGRCVMCRGAADTTLPDTHEPGNVRYGSSSTQLAEEGWTCNPRPSVCDANNEASLAKAAKDARAKAAKAGSEVYATALRDDEFPAGANPPTPEAPANELAQIASDATSEAVGAALIPPLHALTHGMLASSAHTAVARETAGRVVRSLALEMGGTLVAKDLAPRLHRGVVTGLAATLTRALATDVAGTVAPALALSLTRDPTSDHYCFLCSQQQVYCGLCKKAQQESAATFRRGWLYGRFYGNQFGLDAMEAVETLSAEQMSRLRFAMEAEAAEDTE</sequence>
<feature type="region of interest" description="Disordered" evidence="1">
    <location>
        <begin position="224"/>
        <end position="260"/>
    </location>
</feature>
<dbReference type="EMBL" id="VLTO01000006">
    <property type="protein sequence ID" value="KAA0176815.1"/>
    <property type="molecule type" value="Genomic_DNA"/>
</dbReference>
<feature type="region of interest" description="Disordered" evidence="1">
    <location>
        <begin position="409"/>
        <end position="446"/>
    </location>
</feature>
<feature type="region of interest" description="Disordered" evidence="1">
    <location>
        <begin position="267"/>
        <end position="286"/>
    </location>
</feature>
<name>A0A5A8EFZ9_CAFRO</name>
<evidence type="ECO:0000313" key="3">
    <source>
        <dbReference type="EMBL" id="KAA0176815.1"/>
    </source>
</evidence>
<reference evidence="3 4" key="1">
    <citation type="submission" date="2019-07" db="EMBL/GenBank/DDBJ databases">
        <title>Genomes of Cafeteria roenbergensis.</title>
        <authorList>
            <person name="Fischer M.G."/>
            <person name="Hackl T."/>
            <person name="Roman M."/>
        </authorList>
    </citation>
    <scope>NUCLEOTIDE SEQUENCE [LARGE SCALE GENOMIC DNA]</scope>
    <source>
        <strain evidence="3 4">E4-10P</strain>
    </source>
</reference>
<gene>
    <name evidence="3" type="ORF">FNF27_01637</name>
</gene>
<keyword evidence="2" id="KW-0812">Transmembrane</keyword>